<evidence type="ECO:0000313" key="5">
    <source>
        <dbReference type="Proteomes" id="UP001195483"/>
    </source>
</evidence>
<dbReference type="EMBL" id="JAEAOA010000969">
    <property type="protein sequence ID" value="KAK3610814.1"/>
    <property type="molecule type" value="Genomic_DNA"/>
</dbReference>
<dbReference type="InterPro" id="IPR009006">
    <property type="entry name" value="Ala_racemase/Decarboxylase_C"/>
</dbReference>
<dbReference type="SUPFAM" id="SSF50621">
    <property type="entry name" value="Alanine racemase C-terminal domain-like"/>
    <property type="match status" value="1"/>
</dbReference>
<proteinExistence type="predicted"/>
<dbReference type="PRINTS" id="PR01182">
    <property type="entry name" value="ORNDCRBXLASE"/>
</dbReference>
<reference evidence="4" key="2">
    <citation type="journal article" date="2021" name="Genome Biol. Evol.">
        <title>Developing a high-quality reference genome for a parasitic bivalve with doubly uniparental inheritance (Bivalvia: Unionida).</title>
        <authorList>
            <person name="Smith C.H."/>
        </authorList>
    </citation>
    <scope>NUCLEOTIDE SEQUENCE</scope>
    <source>
        <strain evidence="4">CHS0354</strain>
        <tissue evidence="4">Mantle</tissue>
    </source>
</reference>
<feature type="domain" description="Orn/DAP/Arg decarboxylase 2 C-terminal" evidence="3">
    <location>
        <begin position="33"/>
        <end position="77"/>
    </location>
</feature>
<gene>
    <name evidence="4" type="ORF">CHS0354_015623</name>
</gene>
<dbReference type="GO" id="GO:0005737">
    <property type="term" value="C:cytoplasm"/>
    <property type="evidence" value="ECO:0007669"/>
    <property type="project" value="TreeGrafter"/>
</dbReference>
<dbReference type="Proteomes" id="UP001195483">
    <property type="component" value="Unassembled WGS sequence"/>
</dbReference>
<reference evidence="4" key="3">
    <citation type="submission" date="2023-05" db="EMBL/GenBank/DDBJ databases">
        <authorList>
            <person name="Smith C.H."/>
        </authorList>
    </citation>
    <scope>NUCLEOTIDE SEQUENCE</scope>
    <source>
        <strain evidence="4">CHS0354</strain>
        <tissue evidence="4">Mantle</tissue>
    </source>
</reference>
<dbReference type="Gene3D" id="2.40.37.10">
    <property type="entry name" value="Lyase, Ornithine Decarboxylase, Chain A, domain 1"/>
    <property type="match status" value="1"/>
</dbReference>
<keyword evidence="5" id="KW-1185">Reference proteome</keyword>
<reference evidence="4" key="1">
    <citation type="journal article" date="2021" name="Genome Biol. Evol.">
        <title>A High-Quality Reference Genome for a Parasitic Bivalve with Doubly Uniparental Inheritance (Bivalvia: Unionida).</title>
        <authorList>
            <person name="Smith C.H."/>
        </authorList>
    </citation>
    <scope>NUCLEOTIDE SEQUENCE</scope>
    <source>
        <strain evidence="4">CHS0354</strain>
    </source>
</reference>
<dbReference type="GO" id="GO:0004586">
    <property type="term" value="F:ornithine decarboxylase activity"/>
    <property type="evidence" value="ECO:0007669"/>
    <property type="project" value="TreeGrafter"/>
</dbReference>
<evidence type="ECO:0000259" key="3">
    <source>
        <dbReference type="Pfam" id="PF00278"/>
    </source>
</evidence>
<keyword evidence="1" id="KW-0663">Pyridoxal phosphate</keyword>
<dbReference type="InterPro" id="IPR022643">
    <property type="entry name" value="De-COase2_C"/>
</dbReference>
<evidence type="ECO:0000313" key="4">
    <source>
        <dbReference type="EMBL" id="KAK3610814.1"/>
    </source>
</evidence>
<evidence type="ECO:0000256" key="2">
    <source>
        <dbReference type="ARBA" id="ARBA00023239"/>
    </source>
</evidence>
<dbReference type="PANTHER" id="PTHR11482">
    <property type="entry name" value="ARGININE/DIAMINOPIMELATE/ORNITHINE DECARBOXYLASE"/>
    <property type="match status" value="1"/>
</dbReference>
<name>A0AAE0WE36_9BIVA</name>
<organism evidence="4 5">
    <name type="scientific">Potamilus streckersoni</name>
    <dbReference type="NCBI Taxonomy" id="2493646"/>
    <lineage>
        <taxon>Eukaryota</taxon>
        <taxon>Metazoa</taxon>
        <taxon>Spiralia</taxon>
        <taxon>Lophotrochozoa</taxon>
        <taxon>Mollusca</taxon>
        <taxon>Bivalvia</taxon>
        <taxon>Autobranchia</taxon>
        <taxon>Heteroconchia</taxon>
        <taxon>Palaeoheterodonta</taxon>
        <taxon>Unionida</taxon>
        <taxon>Unionoidea</taxon>
        <taxon>Unionidae</taxon>
        <taxon>Ambleminae</taxon>
        <taxon>Lampsilini</taxon>
        <taxon>Potamilus</taxon>
    </lineage>
</organism>
<accession>A0AAE0WE36</accession>
<evidence type="ECO:0000256" key="1">
    <source>
        <dbReference type="ARBA" id="ARBA00022898"/>
    </source>
</evidence>
<keyword evidence="2" id="KW-0456">Lyase</keyword>
<dbReference type="Pfam" id="PF00278">
    <property type="entry name" value="Orn_DAP_Arg_deC"/>
    <property type="match status" value="1"/>
</dbReference>
<dbReference type="GO" id="GO:0033387">
    <property type="term" value="P:putrescine biosynthetic process from arginine, via ornithine"/>
    <property type="evidence" value="ECO:0007669"/>
    <property type="project" value="TreeGrafter"/>
</dbReference>
<protein>
    <recommendedName>
        <fullName evidence="3">Orn/DAP/Arg decarboxylase 2 C-terminal domain-containing protein</fullName>
    </recommendedName>
</protein>
<dbReference type="InterPro" id="IPR002433">
    <property type="entry name" value="Orn_de-COase"/>
</dbReference>
<dbReference type="PANTHER" id="PTHR11482:SF6">
    <property type="entry name" value="ORNITHINE DECARBOXYLASE 1-RELATED"/>
    <property type="match status" value="1"/>
</dbReference>
<dbReference type="AlphaFoldDB" id="A0AAE0WE36"/>
<comment type="caution">
    <text evidence="4">The sequence shown here is derived from an EMBL/GenBank/DDBJ whole genome shotgun (WGS) entry which is preliminary data.</text>
</comment>
<sequence>MQQRCHVRWTDSHSHRKQRDWKNCYTTNKTNEIWEPEIELTYECSLWGPTCDGLDCIIETTHLPELKVGDWLVFLDMDPC</sequence>